<dbReference type="InterPro" id="IPR011032">
    <property type="entry name" value="GroES-like_sf"/>
</dbReference>
<reference evidence="13 14" key="1">
    <citation type="submission" date="2020-07" db="EMBL/GenBank/DDBJ databases">
        <title>Sequencing the genomes of 1000 actinobacteria strains.</title>
        <authorList>
            <person name="Klenk H.-P."/>
        </authorList>
    </citation>
    <scope>NUCLEOTIDE SEQUENCE [LARGE SCALE GENOMIC DNA]</scope>
    <source>
        <strain evidence="13 14">DSM 15131</strain>
    </source>
</reference>
<comment type="catalytic activity">
    <reaction evidence="9">
        <text>a secondary alcohol + NAD(+) = a ketone + NADH + H(+)</text>
        <dbReference type="Rhea" id="RHEA:10740"/>
        <dbReference type="ChEBI" id="CHEBI:15378"/>
        <dbReference type="ChEBI" id="CHEBI:17087"/>
        <dbReference type="ChEBI" id="CHEBI:35681"/>
        <dbReference type="ChEBI" id="CHEBI:57540"/>
        <dbReference type="ChEBI" id="CHEBI:57945"/>
        <dbReference type="EC" id="1.1.1.1"/>
    </reaction>
</comment>
<dbReference type="SUPFAM" id="SSF50129">
    <property type="entry name" value="GroES-like"/>
    <property type="match status" value="1"/>
</dbReference>
<dbReference type="EC" id="1.1.1.1" evidence="3"/>
<comment type="similarity">
    <text evidence="2 11">Belongs to the zinc-containing alcohol dehydrogenase family.</text>
</comment>
<dbReference type="Pfam" id="PF08240">
    <property type="entry name" value="ADH_N"/>
    <property type="match status" value="1"/>
</dbReference>
<evidence type="ECO:0000256" key="1">
    <source>
        <dbReference type="ARBA" id="ARBA00001947"/>
    </source>
</evidence>
<dbReference type="RefSeq" id="WP_179647338.1">
    <property type="nucleotide sequence ID" value="NZ_JACBZM010000001.1"/>
</dbReference>
<comment type="cofactor">
    <cofactor evidence="1 11">
        <name>Zn(2+)</name>
        <dbReference type="ChEBI" id="CHEBI:29105"/>
    </cofactor>
</comment>
<dbReference type="GO" id="GO:0008270">
    <property type="term" value="F:zinc ion binding"/>
    <property type="evidence" value="ECO:0007669"/>
    <property type="project" value="InterPro"/>
</dbReference>
<evidence type="ECO:0000313" key="14">
    <source>
        <dbReference type="Proteomes" id="UP000562045"/>
    </source>
</evidence>
<dbReference type="Gene3D" id="3.40.50.720">
    <property type="entry name" value="NAD(P)-binding Rossmann-like Domain"/>
    <property type="match status" value="1"/>
</dbReference>
<dbReference type="InterPro" id="IPR013154">
    <property type="entry name" value="ADH-like_N"/>
</dbReference>
<dbReference type="CDD" id="cd08297">
    <property type="entry name" value="CAD3"/>
    <property type="match status" value="1"/>
</dbReference>
<evidence type="ECO:0000256" key="3">
    <source>
        <dbReference type="ARBA" id="ARBA00013190"/>
    </source>
</evidence>
<keyword evidence="8" id="KW-0520">NAD</keyword>
<organism evidence="13 14">
    <name type="scientific">Nocardioides aromaticivorans</name>
    <dbReference type="NCBI Taxonomy" id="200618"/>
    <lineage>
        <taxon>Bacteria</taxon>
        <taxon>Bacillati</taxon>
        <taxon>Actinomycetota</taxon>
        <taxon>Actinomycetes</taxon>
        <taxon>Propionibacteriales</taxon>
        <taxon>Nocardioidaceae</taxon>
        <taxon>Nocardioides</taxon>
    </lineage>
</organism>
<dbReference type="PROSITE" id="PS00059">
    <property type="entry name" value="ADH_ZINC"/>
    <property type="match status" value="1"/>
</dbReference>
<dbReference type="InterPro" id="IPR002328">
    <property type="entry name" value="ADH_Zn_CS"/>
</dbReference>
<evidence type="ECO:0000256" key="6">
    <source>
        <dbReference type="ARBA" id="ARBA00022833"/>
    </source>
</evidence>
<dbReference type="FunFam" id="3.40.50.720:FF:000039">
    <property type="entry name" value="Alcohol dehydrogenase AdhP"/>
    <property type="match status" value="1"/>
</dbReference>
<evidence type="ECO:0000256" key="9">
    <source>
        <dbReference type="ARBA" id="ARBA00049164"/>
    </source>
</evidence>
<dbReference type="InterPro" id="IPR036291">
    <property type="entry name" value="NAD(P)-bd_dom_sf"/>
</dbReference>
<dbReference type="PANTHER" id="PTHR42940">
    <property type="entry name" value="ALCOHOL DEHYDROGENASE 1-RELATED"/>
    <property type="match status" value="1"/>
</dbReference>
<keyword evidence="5 11" id="KW-0479">Metal-binding</keyword>
<gene>
    <name evidence="13" type="ORF">BJ993_000091</name>
</gene>
<dbReference type="NCBIfam" id="NF006940">
    <property type="entry name" value="PRK09422.1"/>
    <property type="match status" value="1"/>
</dbReference>
<dbReference type="Proteomes" id="UP000562045">
    <property type="component" value="Unassembled WGS sequence"/>
</dbReference>
<dbReference type="SMART" id="SM00829">
    <property type="entry name" value="PKS_ER"/>
    <property type="match status" value="1"/>
</dbReference>
<evidence type="ECO:0000256" key="7">
    <source>
        <dbReference type="ARBA" id="ARBA00023002"/>
    </source>
</evidence>
<dbReference type="EMBL" id="JACBZM010000001">
    <property type="protein sequence ID" value="NYI43011.1"/>
    <property type="molecule type" value="Genomic_DNA"/>
</dbReference>
<evidence type="ECO:0000256" key="2">
    <source>
        <dbReference type="ARBA" id="ARBA00008072"/>
    </source>
</evidence>
<protein>
    <recommendedName>
        <fullName evidence="4">Alcohol dehydrogenase</fullName>
        <ecNumber evidence="3">1.1.1.1</ecNumber>
    </recommendedName>
</protein>
<dbReference type="Gene3D" id="3.90.180.10">
    <property type="entry name" value="Medium-chain alcohol dehydrogenases, catalytic domain"/>
    <property type="match status" value="1"/>
</dbReference>
<sequence>MRAAVVHQFTEPLSVEERPVPDPGPGQVLVRIEASGLCHTDIHAAHGDWPVKPVPPFVPGHEGVGTIEAVGPGVTVRSVGERVALPWLGHACGRCDHCVGGWETLCEQQQNTGYSIDGCFAEYAVADAAYVVPVPDAVPSIDAAPLTCAGVTTYKAVKVAGVTPGERVAVYGIGGLGHLAVQYARLVGAVVIAVDVDDAKLEMARELGADHVVNARTSDPVAAVEALGGADVAIVLAVFPTVFEQAMASLRRRGRLVCVGLPPETEGPMALPIFPTVLKGISVIGSIVGTRQDLAEVFDLHARGRTRVITETRKLDEVNEAVTDVLAGRTPARIVLAP</sequence>
<comment type="catalytic activity">
    <reaction evidence="10">
        <text>a primary alcohol + NAD(+) = an aldehyde + NADH + H(+)</text>
        <dbReference type="Rhea" id="RHEA:10736"/>
        <dbReference type="ChEBI" id="CHEBI:15378"/>
        <dbReference type="ChEBI" id="CHEBI:15734"/>
        <dbReference type="ChEBI" id="CHEBI:17478"/>
        <dbReference type="ChEBI" id="CHEBI:57540"/>
        <dbReference type="ChEBI" id="CHEBI:57945"/>
        <dbReference type="EC" id="1.1.1.1"/>
    </reaction>
</comment>
<dbReference type="GO" id="GO:0004022">
    <property type="term" value="F:alcohol dehydrogenase (NAD+) activity"/>
    <property type="evidence" value="ECO:0007669"/>
    <property type="project" value="UniProtKB-EC"/>
</dbReference>
<dbReference type="FunFam" id="3.90.180.10:FF:000002">
    <property type="entry name" value="Alcohol dehydrogenase AdhP"/>
    <property type="match status" value="1"/>
</dbReference>
<dbReference type="Pfam" id="PF00107">
    <property type="entry name" value="ADH_zinc_N"/>
    <property type="match status" value="1"/>
</dbReference>
<dbReference type="InterPro" id="IPR013149">
    <property type="entry name" value="ADH-like_C"/>
</dbReference>
<evidence type="ECO:0000313" key="13">
    <source>
        <dbReference type="EMBL" id="NYI43011.1"/>
    </source>
</evidence>
<keyword evidence="6 11" id="KW-0862">Zinc</keyword>
<evidence type="ECO:0000256" key="8">
    <source>
        <dbReference type="ARBA" id="ARBA00023027"/>
    </source>
</evidence>
<evidence type="ECO:0000256" key="10">
    <source>
        <dbReference type="ARBA" id="ARBA00049243"/>
    </source>
</evidence>
<evidence type="ECO:0000256" key="4">
    <source>
        <dbReference type="ARBA" id="ARBA00016352"/>
    </source>
</evidence>
<dbReference type="PANTHER" id="PTHR42940:SF8">
    <property type="entry name" value="VACUOLAR PROTEIN SORTING-ASSOCIATED PROTEIN 11"/>
    <property type="match status" value="1"/>
</dbReference>
<accession>A0A7Y9ZDE4</accession>
<comment type="caution">
    <text evidence="13">The sequence shown here is derived from an EMBL/GenBank/DDBJ whole genome shotgun (WGS) entry which is preliminary data.</text>
</comment>
<keyword evidence="7 13" id="KW-0560">Oxidoreductase</keyword>
<dbReference type="AlphaFoldDB" id="A0A7Y9ZDE4"/>
<dbReference type="SUPFAM" id="SSF51735">
    <property type="entry name" value="NAD(P)-binding Rossmann-fold domains"/>
    <property type="match status" value="1"/>
</dbReference>
<proteinExistence type="inferred from homology"/>
<evidence type="ECO:0000256" key="11">
    <source>
        <dbReference type="RuleBase" id="RU361277"/>
    </source>
</evidence>
<name>A0A7Y9ZDE4_9ACTN</name>
<evidence type="ECO:0000256" key="5">
    <source>
        <dbReference type="ARBA" id="ARBA00022723"/>
    </source>
</evidence>
<dbReference type="InterPro" id="IPR020843">
    <property type="entry name" value="ER"/>
</dbReference>
<evidence type="ECO:0000259" key="12">
    <source>
        <dbReference type="SMART" id="SM00829"/>
    </source>
</evidence>
<feature type="domain" description="Enoyl reductase (ER)" evidence="12">
    <location>
        <begin position="8"/>
        <end position="336"/>
    </location>
</feature>